<dbReference type="InterPro" id="IPR025377">
    <property type="entry name" value="DUF4367"/>
</dbReference>
<sequence length="232" mass="27071">MDDNLFEALFRQAVIDEYKKEVDSIPKKEELIKMVTISPEFELRMRKLLARDRRRDIVLKAIHAGKRVAAIILLAVGFLSLLMLSNAKVRASVKEAIVEWYNKYISIIFNGQEASDTSDIKEFRPKYLPKGFKESQVENHGNKTYIMLQNDLGDVIYVTCWQDYYNSNILIDIESHVIETKIINGYEIYIAYATNEDPKNVIVWTMDNYQFRIWSTLSMDELIMMAESMCNN</sequence>
<dbReference type="AlphaFoldDB" id="A0A0H5SDJ3"/>
<evidence type="ECO:0000256" key="1">
    <source>
        <dbReference type="SAM" id="Phobius"/>
    </source>
</evidence>
<accession>A0A0H5SDJ3</accession>
<keyword evidence="1" id="KW-0472">Membrane</keyword>
<evidence type="ECO:0000313" key="3">
    <source>
        <dbReference type="EMBL" id="CRZ33442.1"/>
    </source>
</evidence>
<keyword evidence="1" id="KW-0812">Transmembrane</keyword>
<feature type="domain" description="DUF4367" evidence="2">
    <location>
        <begin position="123"/>
        <end position="229"/>
    </location>
</feature>
<dbReference type="Proteomes" id="UP000236497">
    <property type="component" value="Unassembled WGS sequence"/>
</dbReference>
<gene>
    <name evidence="3" type="ORF">HHT355_0230</name>
</gene>
<proteinExistence type="predicted"/>
<reference evidence="3 4" key="1">
    <citation type="submission" date="2015-06" db="EMBL/GenBank/DDBJ databases">
        <authorList>
            <person name="Wibberg Daniel"/>
        </authorList>
    </citation>
    <scope>NUCLEOTIDE SEQUENCE [LARGE SCALE GENOMIC DNA]</scope>
    <source>
        <strain evidence="3 4">T3/55T</strain>
    </source>
</reference>
<feature type="transmembrane region" description="Helical" evidence="1">
    <location>
        <begin position="64"/>
        <end position="84"/>
    </location>
</feature>
<dbReference type="EMBL" id="CVTD020000008">
    <property type="protein sequence ID" value="CRZ33442.1"/>
    <property type="molecule type" value="Genomic_DNA"/>
</dbReference>
<dbReference type="Pfam" id="PF14285">
    <property type="entry name" value="DUF4367"/>
    <property type="match status" value="1"/>
</dbReference>
<name>A0A0H5SDJ3_HERHM</name>
<evidence type="ECO:0000313" key="4">
    <source>
        <dbReference type="Proteomes" id="UP000236497"/>
    </source>
</evidence>
<organism evidence="3 4">
    <name type="scientific">Herbinix hemicellulosilytica</name>
    <dbReference type="NCBI Taxonomy" id="1564487"/>
    <lineage>
        <taxon>Bacteria</taxon>
        <taxon>Bacillati</taxon>
        <taxon>Bacillota</taxon>
        <taxon>Clostridia</taxon>
        <taxon>Lachnospirales</taxon>
        <taxon>Lachnospiraceae</taxon>
        <taxon>Herbinix</taxon>
    </lineage>
</organism>
<keyword evidence="1" id="KW-1133">Transmembrane helix</keyword>
<evidence type="ECO:0000259" key="2">
    <source>
        <dbReference type="Pfam" id="PF14285"/>
    </source>
</evidence>
<keyword evidence="4" id="KW-1185">Reference proteome</keyword>
<protein>
    <submittedName>
        <fullName evidence="3">Putative membrane protein</fullName>
    </submittedName>
</protein>